<dbReference type="Pfam" id="PF00069">
    <property type="entry name" value="Pkinase"/>
    <property type="match status" value="1"/>
</dbReference>
<dbReference type="SMART" id="SM00054">
    <property type="entry name" value="EFh"/>
    <property type="match status" value="4"/>
</dbReference>
<feature type="domain" description="EF-hand" evidence="33">
    <location>
        <begin position="516"/>
        <end position="548"/>
    </location>
</feature>
<dbReference type="InterPro" id="IPR018247">
    <property type="entry name" value="EF_Hand_1_Ca_BS"/>
</dbReference>
<evidence type="ECO:0000256" key="14">
    <source>
        <dbReference type="ARBA" id="ARBA00022741"/>
    </source>
</evidence>
<evidence type="ECO:0000256" key="30">
    <source>
        <dbReference type="PROSITE-ProRule" id="PRU10141"/>
    </source>
</evidence>
<dbReference type="EMBL" id="HBHK01023027">
    <property type="protein sequence ID" value="CAD9701344.1"/>
    <property type="molecule type" value="Transcribed_RNA"/>
</dbReference>
<keyword evidence="14 30" id="KW-0547">Nucleotide-binding</keyword>
<reference evidence="34" key="1">
    <citation type="submission" date="2021-01" db="EMBL/GenBank/DDBJ databases">
        <authorList>
            <person name="Corre E."/>
            <person name="Pelletier E."/>
            <person name="Niang G."/>
            <person name="Scheremetjew M."/>
            <person name="Finn R."/>
            <person name="Kale V."/>
            <person name="Holt S."/>
            <person name="Cochrane G."/>
            <person name="Meng A."/>
            <person name="Brown T."/>
            <person name="Cohen L."/>
        </authorList>
    </citation>
    <scope>NUCLEOTIDE SEQUENCE</scope>
    <source>
        <strain evidence="34">NY070348D</strain>
    </source>
</reference>
<dbReference type="Pfam" id="PF13499">
    <property type="entry name" value="EF-hand_7"/>
    <property type="match status" value="2"/>
</dbReference>
<dbReference type="GO" id="GO:0005509">
    <property type="term" value="F:calcium ion binding"/>
    <property type="evidence" value="ECO:0007669"/>
    <property type="project" value="InterPro"/>
</dbReference>
<feature type="region of interest" description="Disordered" evidence="31">
    <location>
        <begin position="322"/>
        <end position="365"/>
    </location>
</feature>
<dbReference type="SMART" id="SM00220">
    <property type="entry name" value="S_TKc"/>
    <property type="match status" value="1"/>
</dbReference>
<dbReference type="GO" id="GO:0004674">
    <property type="term" value="F:protein serine/threonine kinase activity"/>
    <property type="evidence" value="ECO:0007669"/>
    <property type="project" value="UniProtKB-KW"/>
</dbReference>
<dbReference type="GO" id="GO:0005886">
    <property type="term" value="C:plasma membrane"/>
    <property type="evidence" value="ECO:0007669"/>
    <property type="project" value="UniProtKB-SubCell"/>
</dbReference>
<feature type="domain" description="EF-hand" evidence="33">
    <location>
        <begin position="412"/>
        <end position="447"/>
    </location>
</feature>
<dbReference type="SUPFAM" id="SSF47473">
    <property type="entry name" value="EF-hand"/>
    <property type="match status" value="1"/>
</dbReference>
<dbReference type="FunFam" id="3.30.200.20:FF:000315">
    <property type="entry name" value="Calcium-dependent protein kinase 3"/>
    <property type="match status" value="1"/>
</dbReference>
<evidence type="ECO:0000256" key="1">
    <source>
        <dbReference type="ARBA" id="ARBA00001946"/>
    </source>
</evidence>
<comment type="function">
    <text evidence="27">Calcium-dependent protein kinase which acts as a sensor and effector of intracellular Ca(2+) levels probably in part downstream of cGMP-activated PKG kinase. During the liver stage, involved in sporozoite motility and thus in sporozoite invasion of host hepatocytes, probably together with CDPK4 and CDPK5. In the mosquito midgut and during the last stage of male gamete exflagellation, may play a role in the rupture of the host erythrocyte membrane. In the mosquito midgut, required for the differentiation of the zygote into the ookinete by promoting the translational activation of a subset of repressed mRNAs; these mRNAs are kept repressed in the zygote by the DOZI- or CITH-containing mRNP complexes. Dispensable during the asexual blood stage.</text>
</comment>
<keyword evidence="19" id="KW-0472">Membrane</keyword>
<evidence type="ECO:0000256" key="4">
    <source>
        <dbReference type="ARBA" id="ARBA00004425"/>
    </source>
</evidence>
<dbReference type="PROSITE" id="PS00108">
    <property type="entry name" value="PROTEIN_KINASE_ST"/>
    <property type="match status" value="1"/>
</dbReference>
<sequence length="548" mass="61410">MGNAFKKHASIEKGRRSSEPIVDTSDGKLDAIASAAKQDNRWSVLRFGSQDSMHVRNIKDEYVLGKKLGEGSYGKVRLATHKQTGRTVAVKSVLKKNMRRLHTLRREIEIMKQIEHPNIIKMYDVFEDDAFLFIVMELCSGGELFDRIISAGHYTESDATALVEQMLGAVAYLHARKIAHRDLKPENFLFESHDKNAPLKLIDFGLSRFYKETVLMKTRVGTPYYIAPEVLKKQYDEACDMWSIGVIMYILLCGYPPFYGDTEKEIFRMIQKGSYDFPKQEWAAVSKEAKELIGLLLQKDPAKRIDANSALMHPWIKRRERHSKRPLSIKATGASSSGSGNAASSHEKVPASPTMSLSPTLPTSTDTIHDEDVAQSHTPLEAGVVDRLKRFAASNKLKRRALAIMVRYLSHDDFKSLQEQFSSLDTDKNGVITVNELGAAMRNLGLAPSSSEVDRLLDALDEDGNGKIDYEEFLAASLGRQVYLRDELLESAFRHFDTGGTGAITKKDLELRLGNENPQLAASILGQVDADKNGTIDFEEFKVMMKNN</sequence>
<dbReference type="FunFam" id="1.10.510.10:FF:000398">
    <property type="entry name" value="Calcium-dependent protein kinase 1"/>
    <property type="match status" value="1"/>
</dbReference>
<keyword evidence="16" id="KW-0106">Calcium</keyword>
<feature type="domain" description="Protein kinase" evidence="32">
    <location>
        <begin position="62"/>
        <end position="316"/>
    </location>
</feature>
<dbReference type="InterPro" id="IPR011009">
    <property type="entry name" value="Kinase-like_dom_sf"/>
</dbReference>
<keyword evidence="21" id="KW-0564">Palmitate</keyword>
<keyword evidence="15" id="KW-0418">Kinase</keyword>
<evidence type="ECO:0000256" key="23">
    <source>
        <dbReference type="ARBA" id="ARBA00023288"/>
    </source>
</evidence>
<dbReference type="AlphaFoldDB" id="A0A7S2SL15"/>
<evidence type="ECO:0000256" key="18">
    <source>
        <dbReference type="ARBA" id="ARBA00022846"/>
    </source>
</evidence>
<dbReference type="GO" id="GO:0031514">
    <property type="term" value="C:motile cilium"/>
    <property type="evidence" value="ECO:0007669"/>
    <property type="project" value="UniProtKB-SubCell"/>
</dbReference>
<keyword evidence="19" id="KW-1043">Host membrane</keyword>
<comment type="subcellular location">
    <subcellularLocation>
        <location evidence="3">Cell membrane</location>
        <topology evidence="3">Lipid-anchor</topology>
        <orientation evidence="3">Cytoplasmic side</orientation>
    </subcellularLocation>
    <subcellularLocation>
        <location evidence="2">Cell projection</location>
        <location evidence="2">Cilium</location>
        <location evidence="2">Flagellum</location>
    </subcellularLocation>
    <subcellularLocation>
        <location evidence="4">Host cell membrane</location>
        <topology evidence="4">Lipid-anchor</topology>
    </subcellularLocation>
    <subcellularLocation>
        <location evidence="28">Parasitophorous vacuole membrane</location>
        <topology evidence="28">Lipid-anchor</topology>
    </subcellularLocation>
</comment>
<dbReference type="FunFam" id="1.10.238.10:FF:000003">
    <property type="entry name" value="Calmodulin A"/>
    <property type="match status" value="1"/>
</dbReference>
<feature type="compositionally biased region" description="Basic and acidic residues" evidence="31">
    <location>
        <begin position="9"/>
        <end position="18"/>
    </location>
</feature>
<dbReference type="Gene3D" id="1.10.238.10">
    <property type="entry name" value="EF-hand"/>
    <property type="match status" value="1"/>
</dbReference>
<keyword evidence="11" id="KW-0519">Myristate</keyword>
<evidence type="ECO:0000256" key="16">
    <source>
        <dbReference type="ARBA" id="ARBA00022837"/>
    </source>
</evidence>
<dbReference type="PROSITE" id="PS50011">
    <property type="entry name" value="PROTEIN_KINASE_DOM"/>
    <property type="match status" value="1"/>
</dbReference>
<keyword evidence="22" id="KW-0966">Cell projection</keyword>
<keyword evidence="12" id="KW-0479">Metal-binding</keyword>
<dbReference type="PANTHER" id="PTHR24349">
    <property type="entry name" value="SERINE/THREONINE-PROTEIN KINASE"/>
    <property type="match status" value="1"/>
</dbReference>
<comment type="cofactor">
    <cofactor evidence="1">
        <name>Mg(2+)</name>
        <dbReference type="ChEBI" id="CHEBI:18420"/>
    </cofactor>
</comment>
<dbReference type="InterPro" id="IPR002048">
    <property type="entry name" value="EF_hand_dom"/>
</dbReference>
<dbReference type="GO" id="GO:0020002">
    <property type="term" value="C:host cell plasma membrane"/>
    <property type="evidence" value="ECO:0007669"/>
    <property type="project" value="UniProtKB-SubCell"/>
</dbReference>
<evidence type="ECO:0000313" key="34">
    <source>
        <dbReference type="EMBL" id="CAD9701344.1"/>
    </source>
</evidence>
<dbReference type="SUPFAM" id="SSF56112">
    <property type="entry name" value="Protein kinase-like (PK-like)"/>
    <property type="match status" value="1"/>
</dbReference>
<evidence type="ECO:0000259" key="33">
    <source>
        <dbReference type="PROSITE" id="PS50222"/>
    </source>
</evidence>
<keyword evidence="17 30" id="KW-0067">ATP-binding</keyword>
<dbReference type="InterPro" id="IPR011992">
    <property type="entry name" value="EF-hand-dom_pair"/>
</dbReference>
<keyword evidence="7" id="KW-1003">Cell membrane</keyword>
<dbReference type="Gene3D" id="1.10.510.10">
    <property type="entry name" value="Transferase(Phosphotransferase) domain 1"/>
    <property type="match status" value="1"/>
</dbReference>
<keyword evidence="18" id="KW-0282">Flagellum</keyword>
<evidence type="ECO:0000256" key="5">
    <source>
        <dbReference type="ARBA" id="ARBA00011245"/>
    </source>
</evidence>
<keyword evidence="23" id="KW-0449">Lipoprotein</keyword>
<evidence type="ECO:0000256" key="11">
    <source>
        <dbReference type="ARBA" id="ARBA00022707"/>
    </source>
</evidence>
<dbReference type="InterPro" id="IPR000719">
    <property type="entry name" value="Prot_kinase_dom"/>
</dbReference>
<gene>
    <name evidence="34" type="ORF">QSP1433_LOCUS14557</name>
</gene>
<keyword evidence="20" id="KW-0969">Cilium</keyword>
<keyword evidence="9" id="KW-0723">Serine/threonine-protein kinase</keyword>
<evidence type="ECO:0000256" key="22">
    <source>
        <dbReference type="ARBA" id="ARBA00023273"/>
    </source>
</evidence>
<dbReference type="PROSITE" id="PS00018">
    <property type="entry name" value="EF_HAND_1"/>
    <property type="match status" value="3"/>
</dbReference>
<dbReference type="CDD" id="cd05117">
    <property type="entry name" value="STKc_CAMK"/>
    <property type="match status" value="1"/>
</dbReference>
<evidence type="ECO:0000256" key="24">
    <source>
        <dbReference type="ARBA" id="ARBA00024334"/>
    </source>
</evidence>
<dbReference type="PROSITE" id="PS00107">
    <property type="entry name" value="PROTEIN_KINASE_ATP"/>
    <property type="match status" value="1"/>
</dbReference>
<evidence type="ECO:0000256" key="27">
    <source>
        <dbReference type="ARBA" id="ARBA00056933"/>
    </source>
</evidence>
<feature type="compositionally biased region" description="Low complexity" evidence="31">
    <location>
        <begin position="333"/>
        <end position="365"/>
    </location>
</feature>
<evidence type="ECO:0000256" key="26">
    <source>
        <dbReference type="ARBA" id="ARBA00048679"/>
    </source>
</evidence>
<dbReference type="InterPro" id="IPR050205">
    <property type="entry name" value="CDPK_Ser/Thr_kinases"/>
</dbReference>
<accession>A0A7S2SL15</accession>
<dbReference type="Gene3D" id="3.30.200.20">
    <property type="entry name" value="Phosphorylase Kinase, domain 1"/>
    <property type="match status" value="1"/>
</dbReference>
<evidence type="ECO:0000256" key="13">
    <source>
        <dbReference type="ARBA" id="ARBA00022737"/>
    </source>
</evidence>
<keyword evidence="13" id="KW-0677">Repeat</keyword>
<comment type="subunit">
    <text evidence="5">Monomer.</text>
</comment>
<keyword evidence="8" id="KW-1032">Host cell membrane</keyword>
<evidence type="ECO:0000256" key="8">
    <source>
        <dbReference type="ARBA" id="ARBA00022511"/>
    </source>
</evidence>
<evidence type="ECO:0000256" key="17">
    <source>
        <dbReference type="ARBA" id="ARBA00022840"/>
    </source>
</evidence>
<evidence type="ECO:0000256" key="25">
    <source>
        <dbReference type="ARBA" id="ARBA00047899"/>
    </source>
</evidence>
<dbReference type="GO" id="GO:0005524">
    <property type="term" value="F:ATP binding"/>
    <property type="evidence" value="ECO:0007669"/>
    <property type="project" value="UniProtKB-UniRule"/>
</dbReference>
<dbReference type="InterPro" id="IPR008271">
    <property type="entry name" value="Ser/Thr_kinase_AS"/>
</dbReference>
<dbReference type="EC" id="2.7.11.1" evidence="6"/>
<feature type="region of interest" description="Disordered" evidence="31">
    <location>
        <begin position="1"/>
        <end position="24"/>
    </location>
</feature>
<name>A0A7S2SL15_9STRA</name>
<evidence type="ECO:0000256" key="15">
    <source>
        <dbReference type="ARBA" id="ARBA00022777"/>
    </source>
</evidence>
<evidence type="ECO:0000256" key="31">
    <source>
        <dbReference type="SAM" id="MobiDB-lite"/>
    </source>
</evidence>
<evidence type="ECO:0000256" key="9">
    <source>
        <dbReference type="ARBA" id="ARBA00022527"/>
    </source>
</evidence>
<comment type="similarity">
    <text evidence="24">Belongs to the protein kinase superfamily. Ser/Thr protein kinase family. CDPK subfamily.</text>
</comment>
<keyword evidence="10" id="KW-0808">Transferase</keyword>
<evidence type="ECO:0000256" key="29">
    <source>
        <dbReference type="ARBA" id="ARBA00068067"/>
    </source>
</evidence>
<comment type="catalytic activity">
    <reaction evidence="25">
        <text>L-threonyl-[protein] + ATP = O-phospho-L-threonyl-[protein] + ADP + H(+)</text>
        <dbReference type="Rhea" id="RHEA:46608"/>
        <dbReference type="Rhea" id="RHEA-COMP:11060"/>
        <dbReference type="Rhea" id="RHEA-COMP:11605"/>
        <dbReference type="ChEBI" id="CHEBI:15378"/>
        <dbReference type="ChEBI" id="CHEBI:30013"/>
        <dbReference type="ChEBI" id="CHEBI:30616"/>
        <dbReference type="ChEBI" id="CHEBI:61977"/>
        <dbReference type="ChEBI" id="CHEBI:456216"/>
        <dbReference type="EC" id="2.7.11.1"/>
    </reaction>
</comment>
<evidence type="ECO:0000256" key="3">
    <source>
        <dbReference type="ARBA" id="ARBA00004342"/>
    </source>
</evidence>
<evidence type="ECO:0000256" key="7">
    <source>
        <dbReference type="ARBA" id="ARBA00022475"/>
    </source>
</evidence>
<dbReference type="GO" id="GO:0020005">
    <property type="term" value="C:symbiont-containing vacuole membrane"/>
    <property type="evidence" value="ECO:0007669"/>
    <property type="project" value="UniProtKB-SubCell"/>
</dbReference>
<evidence type="ECO:0000256" key="19">
    <source>
        <dbReference type="ARBA" id="ARBA00022870"/>
    </source>
</evidence>
<evidence type="ECO:0000256" key="12">
    <source>
        <dbReference type="ARBA" id="ARBA00022723"/>
    </source>
</evidence>
<evidence type="ECO:0000256" key="21">
    <source>
        <dbReference type="ARBA" id="ARBA00023139"/>
    </source>
</evidence>
<evidence type="ECO:0000256" key="10">
    <source>
        <dbReference type="ARBA" id="ARBA00022679"/>
    </source>
</evidence>
<dbReference type="InterPro" id="IPR017441">
    <property type="entry name" value="Protein_kinase_ATP_BS"/>
</dbReference>
<evidence type="ECO:0000259" key="32">
    <source>
        <dbReference type="PROSITE" id="PS50011"/>
    </source>
</evidence>
<feature type="binding site" evidence="30">
    <location>
        <position position="95"/>
    </location>
    <ligand>
        <name>ATP</name>
        <dbReference type="ChEBI" id="CHEBI:30616"/>
    </ligand>
</feature>
<proteinExistence type="inferred from homology"/>
<comment type="catalytic activity">
    <reaction evidence="26">
        <text>L-seryl-[protein] + ATP = O-phospho-L-seryl-[protein] + ADP + H(+)</text>
        <dbReference type="Rhea" id="RHEA:17989"/>
        <dbReference type="Rhea" id="RHEA-COMP:9863"/>
        <dbReference type="Rhea" id="RHEA-COMP:11604"/>
        <dbReference type="ChEBI" id="CHEBI:15378"/>
        <dbReference type="ChEBI" id="CHEBI:29999"/>
        <dbReference type="ChEBI" id="CHEBI:30616"/>
        <dbReference type="ChEBI" id="CHEBI:83421"/>
        <dbReference type="ChEBI" id="CHEBI:456216"/>
        <dbReference type="EC" id="2.7.11.1"/>
    </reaction>
</comment>
<evidence type="ECO:0000256" key="20">
    <source>
        <dbReference type="ARBA" id="ARBA00023069"/>
    </source>
</evidence>
<evidence type="ECO:0000256" key="6">
    <source>
        <dbReference type="ARBA" id="ARBA00012513"/>
    </source>
</evidence>
<feature type="domain" description="EF-hand" evidence="33">
    <location>
        <begin position="448"/>
        <end position="483"/>
    </location>
</feature>
<protein>
    <recommendedName>
        <fullName evidence="29">Calcium-dependent protein kinase 1</fullName>
        <ecNumber evidence="6">2.7.11.1</ecNumber>
    </recommendedName>
</protein>
<organism evidence="34">
    <name type="scientific">Mucochytrium quahogii</name>
    <dbReference type="NCBI Taxonomy" id="96639"/>
    <lineage>
        <taxon>Eukaryota</taxon>
        <taxon>Sar</taxon>
        <taxon>Stramenopiles</taxon>
        <taxon>Bigyra</taxon>
        <taxon>Labyrinthulomycetes</taxon>
        <taxon>Thraustochytrida</taxon>
        <taxon>Thraustochytriidae</taxon>
        <taxon>Mucochytrium</taxon>
    </lineage>
</organism>
<evidence type="ECO:0000256" key="28">
    <source>
        <dbReference type="ARBA" id="ARBA00060437"/>
    </source>
</evidence>
<evidence type="ECO:0000256" key="2">
    <source>
        <dbReference type="ARBA" id="ARBA00004230"/>
    </source>
</evidence>
<dbReference type="PROSITE" id="PS50222">
    <property type="entry name" value="EF_HAND_2"/>
    <property type="match status" value="3"/>
</dbReference>